<keyword evidence="2" id="KW-1185">Reference proteome</keyword>
<dbReference type="Gene3D" id="1.10.8.1220">
    <property type="match status" value="1"/>
</dbReference>
<dbReference type="PANTHER" id="PTHR22878:SF71">
    <property type="entry name" value="DYNEIN, AXONEMAL, HEAVY CHAIN 3"/>
    <property type="match status" value="1"/>
</dbReference>
<sequence length="140" mass="16308">MEERIELLNNHFTLSVYRNICRSLFENHKLLFSLIMCYSLMKNKGKVNETVWRFLLTGGVALDNPYPNPCPDWLSDKCWSEIVRTTELPGLEGFMDIRTQNNCQPTSKSESSIRTSIQSCYTERKLGELPQPSSKRYKYS</sequence>
<dbReference type="AlphaFoldDB" id="A0A3P8G2B6"/>
<dbReference type="Proteomes" id="UP000269396">
    <property type="component" value="Unassembled WGS sequence"/>
</dbReference>
<gene>
    <name evidence="1" type="ORF">SMTD_LOCUS20522</name>
</gene>
<evidence type="ECO:0000313" key="2">
    <source>
        <dbReference type="Proteomes" id="UP000269396"/>
    </source>
</evidence>
<dbReference type="GO" id="GO:0030286">
    <property type="term" value="C:dynein complex"/>
    <property type="evidence" value="ECO:0007669"/>
    <property type="project" value="InterPro"/>
</dbReference>
<dbReference type="GO" id="GO:0045505">
    <property type="term" value="F:dynein intermediate chain binding"/>
    <property type="evidence" value="ECO:0007669"/>
    <property type="project" value="InterPro"/>
</dbReference>
<dbReference type="InterPro" id="IPR026983">
    <property type="entry name" value="DHC"/>
</dbReference>
<name>A0A3P8G2B6_9TREM</name>
<evidence type="ECO:0000313" key="1">
    <source>
        <dbReference type="EMBL" id="VDP82682.1"/>
    </source>
</evidence>
<dbReference type="GO" id="GO:0051959">
    <property type="term" value="F:dynein light intermediate chain binding"/>
    <property type="evidence" value="ECO:0007669"/>
    <property type="project" value="InterPro"/>
</dbReference>
<dbReference type="GO" id="GO:0007018">
    <property type="term" value="P:microtubule-based movement"/>
    <property type="evidence" value="ECO:0007669"/>
    <property type="project" value="InterPro"/>
</dbReference>
<dbReference type="PANTHER" id="PTHR22878">
    <property type="entry name" value="DYNEIN HEAVY CHAIN 6, AXONEMAL-LIKE-RELATED"/>
    <property type="match status" value="1"/>
</dbReference>
<organism evidence="1 2">
    <name type="scientific">Schistosoma mattheei</name>
    <dbReference type="NCBI Taxonomy" id="31246"/>
    <lineage>
        <taxon>Eukaryota</taxon>
        <taxon>Metazoa</taxon>
        <taxon>Spiralia</taxon>
        <taxon>Lophotrochozoa</taxon>
        <taxon>Platyhelminthes</taxon>
        <taxon>Trematoda</taxon>
        <taxon>Digenea</taxon>
        <taxon>Strigeidida</taxon>
        <taxon>Schistosomatoidea</taxon>
        <taxon>Schistosomatidae</taxon>
        <taxon>Schistosoma</taxon>
    </lineage>
</organism>
<protein>
    <submittedName>
        <fullName evidence="1">Uncharacterized protein</fullName>
    </submittedName>
</protein>
<reference evidence="1 2" key="1">
    <citation type="submission" date="2018-11" db="EMBL/GenBank/DDBJ databases">
        <authorList>
            <consortium name="Pathogen Informatics"/>
        </authorList>
    </citation>
    <scope>NUCLEOTIDE SEQUENCE [LARGE SCALE GENOMIC DNA]</scope>
    <source>
        <strain>Denwood</strain>
        <strain evidence="2">Zambia</strain>
    </source>
</reference>
<accession>A0A3P8G2B6</accession>
<dbReference type="EMBL" id="UZAL01044655">
    <property type="protein sequence ID" value="VDP82682.1"/>
    <property type="molecule type" value="Genomic_DNA"/>
</dbReference>
<proteinExistence type="predicted"/>